<evidence type="ECO:0000313" key="1">
    <source>
        <dbReference type="EMBL" id="AYA98895.1"/>
    </source>
</evidence>
<organism evidence="1 2">
    <name type="scientific">Lachnoanaerobaculum umeaense</name>
    <dbReference type="NCBI Taxonomy" id="617123"/>
    <lineage>
        <taxon>Bacteria</taxon>
        <taxon>Bacillati</taxon>
        <taxon>Bacillota</taxon>
        <taxon>Clostridia</taxon>
        <taxon>Lachnospirales</taxon>
        <taxon>Lachnospiraceae</taxon>
        <taxon>Lachnoanaerobaculum</taxon>
    </lineage>
</organism>
<protein>
    <submittedName>
        <fullName evidence="1">Uncharacterized protein</fullName>
    </submittedName>
</protein>
<gene>
    <name evidence="1" type="ORF">D4A81_02500</name>
</gene>
<dbReference type="KEGG" id="lua:D4A81_02500"/>
<accession>A0A385PY90</accession>
<dbReference type="OrthoDB" id="9801061at2"/>
<evidence type="ECO:0000313" key="2">
    <source>
        <dbReference type="Proteomes" id="UP000265562"/>
    </source>
</evidence>
<dbReference type="Proteomes" id="UP000265562">
    <property type="component" value="Chromosome"/>
</dbReference>
<reference evidence="1 2" key="1">
    <citation type="submission" date="2018-09" db="EMBL/GenBank/DDBJ databases">
        <title>Genome sequencing of Lachnoanaerobaculum umeaense DSM 23576.</title>
        <authorList>
            <person name="Kook J.-K."/>
            <person name="Park S.-N."/>
            <person name="Lim Y.K."/>
        </authorList>
    </citation>
    <scope>NUCLEOTIDE SEQUENCE [LARGE SCALE GENOMIC DNA]</scope>
    <source>
        <strain evidence="2">DSM 23576 \ CCUG 58757</strain>
    </source>
</reference>
<name>A0A385PY90_9FIRM</name>
<dbReference type="EMBL" id="CP032364">
    <property type="protein sequence ID" value="AYA98895.1"/>
    <property type="molecule type" value="Genomic_DNA"/>
</dbReference>
<keyword evidence="2" id="KW-1185">Reference proteome</keyword>
<proteinExistence type="predicted"/>
<dbReference type="AlphaFoldDB" id="A0A385PY90"/>
<sequence length="591" mass="67447">MKKFAHLLIVLLSVYLGYIFTNIAVPRVQLFLDLANYESTGTVEIFKYDTEYRSLTANNDGIYSTGYTVYDEPVNVSFSVVDGAPINVKINDKEFINVDKISDYTVVPAYSNIYVLKTNYLGFAFFPTLFLFTAIFLASFEFVLNRVILTSKDRFFKVVYSKLGIENIGKKPIIISFVITAISIIIYHGCDLVPLVETMKLSSSGTDIYQLFACLNKYKDIELFLWQYDGMMLAFYKLVSCISYLPFKFDVNSYHWGYTILYKFVNIILLNLTAISLVSFMLAHNIIPREKSKNIYLWTVLNPVTFYVAVVFIQFDALPLYLFTLGVLLLDNIEDNKILPFLLIVFGISCKIPMMMVMPVIGMMGLYFLLKSRGDKLKKLALYFLFFFVMLLVIFLTPRILHSPLGVAYSGMRAAQRMWWTTVQYAPVVYLFVTVMVIEIICLLNYVKFNLKVRVVDLIQNSLLIVAAIIYGFSFSVLSTPGIFIITLPAFAFIYARMEDNLQRFIFGFGGLFMVVYVLFSSIGDISATSVFFGGKAYFVEIEQMYVGTQTGTQINSVLHTVSNSAMLGYAIIFFKEAGKHLKIKREAIER</sequence>
<dbReference type="RefSeq" id="WP_111525772.1">
    <property type="nucleotide sequence ID" value="NZ_CP032364.1"/>
</dbReference>